<gene>
    <name evidence="2" type="ORF">H9N25_21025</name>
</gene>
<feature type="transmembrane region" description="Helical" evidence="1">
    <location>
        <begin position="99"/>
        <end position="116"/>
    </location>
</feature>
<name>A0ABX6TFS7_9SPHI</name>
<evidence type="ECO:0008006" key="4">
    <source>
        <dbReference type="Google" id="ProtNLM"/>
    </source>
</evidence>
<evidence type="ECO:0000313" key="3">
    <source>
        <dbReference type="Proteomes" id="UP000516439"/>
    </source>
</evidence>
<proteinExistence type="predicted"/>
<dbReference type="EMBL" id="CP061171">
    <property type="protein sequence ID" value="QNR84359.1"/>
    <property type="molecule type" value="Genomic_DNA"/>
</dbReference>
<sequence>MVKNKALWSATLAFFLIIQTVYFWEGKTGLFAFPITIGLCIFYLILFFLLIQQLVLLTKKKFKEKHRIYIGSTLAIVLISTAFFPSGIIDFEKFEGKDILIAGWTGSAGCTTILKFKENGKLYKRVACFGIKTMNSRYYIKNDTIFFVNNIDSKSEDQYQFAIIGKSRLSWNNRDGLFSYKTKNDSLPNELIIVYNKSTLKKRYKN</sequence>
<feature type="transmembrane region" description="Helical" evidence="1">
    <location>
        <begin position="7"/>
        <end position="24"/>
    </location>
</feature>
<accession>A0ABX6TFS7</accession>
<dbReference type="RefSeq" id="WP_190327125.1">
    <property type="nucleotide sequence ID" value="NZ_CP061171.1"/>
</dbReference>
<keyword evidence="1" id="KW-1133">Transmembrane helix</keyword>
<feature type="transmembrane region" description="Helical" evidence="1">
    <location>
        <begin position="68"/>
        <end position="87"/>
    </location>
</feature>
<organism evidence="2 3">
    <name type="scientific">Pedobacter riviphilus</name>
    <dbReference type="NCBI Taxonomy" id="2766984"/>
    <lineage>
        <taxon>Bacteria</taxon>
        <taxon>Pseudomonadati</taxon>
        <taxon>Bacteroidota</taxon>
        <taxon>Sphingobacteriia</taxon>
        <taxon>Sphingobacteriales</taxon>
        <taxon>Sphingobacteriaceae</taxon>
        <taxon>Pedobacter</taxon>
    </lineage>
</organism>
<feature type="transmembrane region" description="Helical" evidence="1">
    <location>
        <begin position="30"/>
        <end position="56"/>
    </location>
</feature>
<protein>
    <recommendedName>
        <fullName evidence="4">Lipoprotein</fullName>
    </recommendedName>
</protein>
<keyword evidence="3" id="KW-1185">Reference proteome</keyword>
<keyword evidence="1" id="KW-0812">Transmembrane</keyword>
<reference evidence="2 3" key="1">
    <citation type="submission" date="2020-09" db="EMBL/GenBank/DDBJ databases">
        <title>Pedobacter sp. SW-16 isolated from soil near Yeocheon.</title>
        <authorList>
            <person name="Im H.S."/>
            <person name="Joung Y."/>
            <person name="Lee S.-S."/>
        </authorList>
    </citation>
    <scope>NUCLEOTIDE SEQUENCE [LARGE SCALE GENOMIC DNA]</scope>
    <source>
        <strain evidence="2 3">SW-16</strain>
    </source>
</reference>
<keyword evidence="1" id="KW-0472">Membrane</keyword>
<evidence type="ECO:0000256" key="1">
    <source>
        <dbReference type="SAM" id="Phobius"/>
    </source>
</evidence>
<dbReference type="Proteomes" id="UP000516439">
    <property type="component" value="Chromosome"/>
</dbReference>
<evidence type="ECO:0000313" key="2">
    <source>
        <dbReference type="EMBL" id="QNR84359.1"/>
    </source>
</evidence>